<dbReference type="Pfam" id="PF13090">
    <property type="entry name" value="PP_kinase_C"/>
    <property type="match status" value="1"/>
</dbReference>
<evidence type="ECO:0000259" key="8">
    <source>
        <dbReference type="Pfam" id="PF02503"/>
    </source>
</evidence>
<dbReference type="EC" id="2.7.4.1" evidence="6 7"/>
<evidence type="ECO:0000256" key="6">
    <source>
        <dbReference type="HAMAP-Rule" id="MF_00347"/>
    </source>
</evidence>
<dbReference type="NCBIfam" id="TIGR03705">
    <property type="entry name" value="poly_P_kin"/>
    <property type="match status" value="1"/>
</dbReference>
<evidence type="ECO:0000256" key="4">
    <source>
        <dbReference type="ARBA" id="ARBA00022777"/>
    </source>
</evidence>
<evidence type="ECO:0000256" key="5">
    <source>
        <dbReference type="ARBA" id="ARBA00022840"/>
    </source>
</evidence>
<keyword evidence="6" id="KW-0460">Magnesium</keyword>
<accession>A0AAJ5WV66</accession>
<feature type="active site" description="Phosphohistidine intermediate" evidence="6">
    <location>
        <position position="442"/>
    </location>
</feature>
<comment type="catalytic activity">
    <reaction evidence="6 7">
        <text>[phosphate](n) + ATP = [phosphate](n+1) + ADP</text>
        <dbReference type="Rhea" id="RHEA:19573"/>
        <dbReference type="Rhea" id="RHEA-COMP:9859"/>
        <dbReference type="Rhea" id="RHEA-COMP:14280"/>
        <dbReference type="ChEBI" id="CHEBI:16838"/>
        <dbReference type="ChEBI" id="CHEBI:30616"/>
        <dbReference type="ChEBI" id="CHEBI:456216"/>
        <dbReference type="EC" id="2.7.4.1"/>
    </reaction>
</comment>
<dbReference type="Proteomes" id="UP001220610">
    <property type="component" value="Chromosome"/>
</dbReference>
<protein>
    <recommendedName>
        <fullName evidence="6 7">Polyphosphate kinase</fullName>
        <ecNumber evidence="6 7">2.7.4.1</ecNumber>
    </recommendedName>
    <alternativeName>
        <fullName evidence="6">ATP-polyphosphate phosphotransferase</fullName>
    </alternativeName>
    <alternativeName>
        <fullName evidence="6">Polyphosphoric acid kinase</fullName>
    </alternativeName>
</protein>
<comment type="similarity">
    <text evidence="6 7">Belongs to the polyphosphate kinase 1 (PPK1) family.</text>
</comment>
<evidence type="ECO:0000313" key="13">
    <source>
        <dbReference type="Proteomes" id="UP001220610"/>
    </source>
</evidence>
<evidence type="ECO:0000313" key="12">
    <source>
        <dbReference type="EMBL" id="WEK36719.1"/>
    </source>
</evidence>
<gene>
    <name evidence="12" type="primary">ppk1</name>
    <name evidence="6" type="synonym">ppk</name>
    <name evidence="12" type="ORF">P0Y53_04320</name>
</gene>
<name>A0AAJ5WV66_9BACT</name>
<dbReference type="Gene3D" id="1.20.58.310">
    <property type="entry name" value="Polyphosphate kinase N-terminal domain"/>
    <property type="match status" value="1"/>
</dbReference>
<proteinExistence type="inferred from homology"/>
<dbReference type="EMBL" id="CP119311">
    <property type="protein sequence ID" value="WEK36719.1"/>
    <property type="molecule type" value="Genomic_DNA"/>
</dbReference>
<evidence type="ECO:0000259" key="10">
    <source>
        <dbReference type="Pfam" id="PF13090"/>
    </source>
</evidence>
<feature type="binding site" evidence="6">
    <location>
        <position position="576"/>
    </location>
    <ligand>
        <name>ATP</name>
        <dbReference type="ChEBI" id="CHEBI:30616"/>
    </ligand>
</feature>
<dbReference type="GO" id="GO:0008976">
    <property type="term" value="F:polyphosphate kinase activity"/>
    <property type="evidence" value="ECO:0007669"/>
    <property type="project" value="UniProtKB-UniRule"/>
</dbReference>
<dbReference type="AlphaFoldDB" id="A0AAJ5WV66"/>
<feature type="domain" description="Polyphosphate kinase middle" evidence="8">
    <location>
        <begin position="140"/>
        <end position="314"/>
    </location>
</feature>
<dbReference type="HAMAP" id="MF_00347">
    <property type="entry name" value="Polyphosphate_kinase"/>
    <property type="match status" value="1"/>
</dbReference>
<keyword evidence="2 6" id="KW-0808">Transferase</keyword>
<dbReference type="InterPro" id="IPR036830">
    <property type="entry name" value="PP_kinase_middle_dom_sf"/>
</dbReference>
<dbReference type="GO" id="GO:0009358">
    <property type="term" value="C:polyphosphate kinase complex"/>
    <property type="evidence" value="ECO:0007669"/>
    <property type="project" value="InterPro"/>
</dbReference>
<dbReference type="InterPro" id="IPR024953">
    <property type="entry name" value="PP_kinase_middle"/>
</dbReference>
<dbReference type="InterPro" id="IPR036832">
    <property type="entry name" value="PPK_N_dom_sf"/>
</dbReference>
<feature type="domain" description="Polyphosphate kinase N-terminal" evidence="9">
    <location>
        <begin position="21"/>
        <end position="127"/>
    </location>
</feature>
<dbReference type="Pfam" id="PF02503">
    <property type="entry name" value="PP_kinase"/>
    <property type="match status" value="1"/>
</dbReference>
<dbReference type="SUPFAM" id="SSF143724">
    <property type="entry name" value="PHP14-like"/>
    <property type="match status" value="1"/>
</dbReference>
<dbReference type="InterPro" id="IPR041108">
    <property type="entry name" value="PP_kinase_C_1"/>
</dbReference>
<dbReference type="Gene3D" id="3.30.1840.10">
    <property type="entry name" value="Polyphosphate kinase middle domain"/>
    <property type="match status" value="1"/>
</dbReference>
<dbReference type="NCBIfam" id="NF003917">
    <property type="entry name" value="PRK05443.1-1"/>
    <property type="match status" value="1"/>
</dbReference>
<comment type="cofactor">
    <cofactor evidence="6">
        <name>Mg(2+)</name>
        <dbReference type="ChEBI" id="CHEBI:18420"/>
    </cofactor>
</comment>
<keyword evidence="1 6" id="KW-0597">Phosphoprotein</keyword>
<dbReference type="PANTHER" id="PTHR30218:SF0">
    <property type="entry name" value="POLYPHOSPHATE KINASE"/>
    <property type="match status" value="1"/>
</dbReference>
<evidence type="ECO:0000256" key="7">
    <source>
        <dbReference type="RuleBase" id="RU003800"/>
    </source>
</evidence>
<dbReference type="SUPFAM" id="SSF140356">
    <property type="entry name" value="PPK N-terminal domain-like"/>
    <property type="match status" value="1"/>
</dbReference>
<dbReference type="InterPro" id="IPR003414">
    <property type="entry name" value="PP_kinase"/>
</dbReference>
<feature type="binding site" evidence="6">
    <location>
        <position position="382"/>
    </location>
    <ligand>
        <name>Mg(2+)</name>
        <dbReference type="ChEBI" id="CHEBI:18420"/>
    </ligand>
</feature>
<evidence type="ECO:0000259" key="11">
    <source>
        <dbReference type="Pfam" id="PF17941"/>
    </source>
</evidence>
<dbReference type="SUPFAM" id="SSF56024">
    <property type="entry name" value="Phospholipase D/nuclease"/>
    <property type="match status" value="2"/>
</dbReference>
<dbReference type="PANTHER" id="PTHR30218">
    <property type="entry name" value="POLYPHOSPHATE KINASE"/>
    <property type="match status" value="1"/>
</dbReference>
<dbReference type="GO" id="GO:0005524">
    <property type="term" value="F:ATP binding"/>
    <property type="evidence" value="ECO:0007669"/>
    <property type="project" value="UniProtKB-KW"/>
</dbReference>
<feature type="binding site" evidence="6">
    <location>
        <position position="475"/>
    </location>
    <ligand>
        <name>ATP</name>
        <dbReference type="ChEBI" id="CHEBI:30616"/>
    </ligand>
</feature>
<dbReference type="Pfam" id="PF13089">
    <property type="entry name" value="PP_kinase_N"/>
    <property type="match status" value="1"/>
</dbReference>
<keyword evidence="6" id="KW-0479">Metal-binding</keyword>
<dbReference type="InterPro" id="IPR025200">
    <property type="entry name" value="PPK_C_dom2"/>
</dbReference>
<organism evidence="12 13">
    <name type="scientific">Candidatus Pseudobacter hemicellulosilyticus</name>
    <dbReference type="NCBI Taxonomy" id="3121375"/>
    <lineage>
        <taxon>Bacteria</taxon>
        <taxon>Pseudomonadati</taxon>
        <taxon>Bacteroidota</taxon>
        <taxon>Chitinophagia</taxon>
        <taxon>Chitinophagales</taxon>
        <taxon>Chitinophagaceae</taxon>
        <taxon>Pseudobacter</taxon>
    </lineage>
</organism>
<evidence type="ECO:0000256" key="2">
    <source>
        <dbReference type="ARBA" id="ARBA00022679"/>
    </source>
</evidence>
<feature type="binding site" evidence="6">
    <location>
        <position position="412"/>
    </location>
    <ligand>
        <name>Mg(2+)</name>
        <dbReference type="ChEBI" id="CHEBI:18420"/>
    </ligand>
</feature>
<comment type="function">
    <text evidence="6 7">Catalyzes the reversible transfer of the terminal phosphate of ATP to form a long-chain polyphosphate (polyP).</text>
</comment>
<dbReference type="Gene3D" id="3.30.870.10">
    <property type="entry name" value="Endonuclease Chain A"/>
    <property type="match status" value="2"/>
</dbReference>
<comment type="PTM">
    <text evidence="6 7">An intermediate of this reaction is the autophosphorylated ppk in which a phosphate is covalently linked to a histidine residue through a N-P bond.</text>
</comment>
<sequence>MEQQAGQNQLPDQAGISSPPYFNRDLSWLSFNERVLQEAGRQEVPLMERIRFLSIWSSNLDEFYRVRVPALMALEKLGKKKQRSRQEDTFATVSVPAVSAVIHRQQELFGATLAAILPQLSEQHGISLVYNQPIPEIIRTAATDYFYNQVLAFLQPVHLADPNIRFFPENNKLYFLVSVSDAQHADTLLIVAIPSDQLPRFHSIRAGGRLYILFLDDIIRDNLAGVMPQYNIQQLYSFKVTRDGDLGIADEYEGDLAEKIEKQIARRDLGFATRFLYDAQLPAPVLESITSLLSLSNANNMEGGPYHNLKDLSTLPINDPALLYPHWPVSTHTVAGSSLLDEIGQRDLLLHPPYQSYHTVLRFFNEAAIDPWVEEIYITVYRIASDSKIAHALISAARNGKKVVVFVELKARFDEANNVRWAKLLKAAGVQLIYSIPTLKVHAKVALVKKIHLGRTNYYGLLSTGNMNESTARFYTDHLLFTSRSSLLLELEQLFRFLSQRKKPQPGPSLPFSELLIAQFNLQERFLQLMDREIANARQGLPAGIRIKLNNLEERVLINKLYEASAAGVPVELLVRSICCCRPGIPGLSENIRIKRMVDRYLEHGRIFIFTNNGDPELYMGSADWMNRNIYRRIEVCFPILDPALKATMLTLVEGQWKDNTQAVWISPELENIPVTDEEPRVRSQEMISRLLSGKEA</sequence>
<keyword evidence="5 6" id="KW-0067">ATP-binding</keyword>
<dbReference type="GO" id="GO:0006799">
    <property type="term" value="P:polyphosphate biosynthetic process"/>
    <property type="evidence" value="ECO:0007669"/>
    <property type="project" value="UniProtKB-UniRule"/>
</dbReference>
<dbReference type="GO" id="GO:0046872">
    <property type="term" value="F:metal ion binding"/>
    <property type="evidence" value="ECO:0007669"/>
    <property type="project" value="UniProtKB-KW"/>
</dbReference>
<feature type="domain" description="Polyphosphate kinase C-terminal" evidence="11">
    <location>
        <begin position="339"/>
        <end position="503"/>
    </location>
</feature>
<feature type="binding site" evidence="6">
    <location>
        <position position="604"/>
    </location>
    <ligand>
        <name>ATP</name>
        <dbReference type="ChEBI" id="CHEBI:30616"/>
    </ligand>
</feature>
<reference evidence="12" key="1">
    <citation type="submission" date="2023-03" db="EMBL/GenBank/DDBJ databases">
        <title>Andean soil-derived lignocellulolytic bacterial consortium as a source of novel taxa and putative plastic-active enzymes.</title>
        <authorList>
            <person name="Diaz-Garcia L."/>
            <person name="Chuvochina M."/>
            <person name="Feuerriegel G."/>
            <person name="Bunk B."/>
            <person name="Sproer C."/>
            <person name="Streit W.R."/>
            <person name="Rodriguez L.M."/>
            <person name="Overmann J."/>
            <person name="Jimenez D.J."/>
        </authorList>
    </citation>
    <scope>NUCLEOTIDE SEQUENCE</scope>
    <source>
        <strain evidence="12">MAG 7</strain>
    </source>
</reference>
<evidence type="ECO:0000256" key="1">
    <source>
        <dbReference type="ARBA" id="ARBA00022553"/>
    </source>
</evidence>
<evidence type="ECO:0000256" key="3">
    <source>
        <dbReference type="ARBA" id="ARBA00022741"/>
    </source>
</evidence>
<keyword evidence="4 6" id="KW-0418">Kinase</keyword>
<dbReference type="CDD" id="cd09167">
    <property type="entry name" value="PLDc_EcPPK1_C2_like"/>
    <property type="match status" value="1"/>
</dbReference>
<keyword evidence="3 6" id="KW-0547">Nucleotide-binding</keyword>
<dbReference type="Pfam" id="PF17941">
    <property type="entry name" value="PP_kinase_C_1"/>
    <property type="match status" value="1"/>
</dbReference>
<dbReference type="PIRSF" id="PIRSF015589">
    <property type="entry name" value="PP_kinase"/>
    <property type="match status" value="1"/>
</dbReference>
<dbReference type="InterPro" id="IPR025198">
    <property type="entry name" value="PPK_N_dom"/>
</dbReference>
<evidence type="ECO:0000259" key="9">
    <source>
        <dbReference type="Pfam" id="PF13089"/>
    </source>
</evidence>
<feature type="domain" description="Polyphosphate kinase C-terminal" evidence="10">
    <location>
        <begin position="515"/>
        <end position="685"/>
    </location>
</feature>
<feature type="binding site" evidence="6">
    <location>
        <position position="59"/>
    </location>
    <ligand>
        <name>ATP</name>
        <dbReference type="ChEBI" id="CHEBI:30616"/>
    </ligand>
</feature>